<dbReference type="Proteomes" id="UP001239083">
    <property type="component" value="Unassembled WGS sequence"/>
</dbReference>
<accession>A0ABU0RDM3</accession>
<dbReference type="Pfam" id="PF26099">
    <property type="entry name" value="DUF8034"/>
    <property type="match status" value="1"/>
</dbReference>
<reference evidence="1 2" key="1">
    <citation type="submission" date="2023-07" db="EMBL/GenBank/DDBJ databases">
        <title>Comparative genomics of wheat-associated soil bacteria to identify genetic determinants of phenazine resistance.</title>
        <authorList>
            <person name="Mouncey N."/>
        </authorList>
    </citation>
    <scope>NUCLEOTIDE SEQUENCE [LARGE SCALE GENOMIC DNA]</scope>
    <source>
        <strain evidence="1 2">V3I3</strain>
    </source>
</reference>
<dbReference type="EMBL" id="JAUSYY010000001">
    <property type="protein sequence ID" value="MDQ0895149.1"/>
    <property type="molecule type" value="Genomic_DNA"/>
</dbReference>
<name>A0ABU0RDM3_9MICO</name>
<dbReference type="RefSeq" id="WP_307042974.1">
    <property type="nucleotide sequence ID" value="NZ_JAUSYY010000001.1"/>
</dbReference>
<organism evidence="1 2">
    <name type="scientific">Agromyces ramosus</name>
    <dbReference type="NCBI Taxonomy" id="33879"/>
    <lineage>
        <taxon>Bacteria</taxon>
        <taxon>Bacillati</taxon>
        <taxon>Actinomycetota</taxon>
        <taxon>Actinomycetes</taxon>
        <taxon>Micrococcales</taxon>
        <taxon>Microbacteriaceae</taxon>
        <taxon>Agromyces</taxon>
    </lineage>
</organism>
<evidence type="ECO:0000313" key="2">
    <source>
        <dbReference type="Proteomes" id="UP001239083"/>
    </source>
</evidence>
<gene>
    <name evidence="1" type="ORF">QFZ26_002704</name>
</gene>
<evidence type="ECO:0000313" key="1">
    <source>
        <dbReference type="EMBL" id="MDQ0895149.1"/>
    </source>
</evidence>
<proteinExistence type="predicted"/>
<sequence length="652" mass="73161">MSHSSDHLEITATVPLIQPPTWAVLQRHLIDVLRDAWQEFVDTCCEPDGSLRYVGAQQDRDGVDDFYEAFFNWPILYLIAGDEELLAQVKQSWEGVTRQLTDSGYLVDDFERGYDWFHQGESLILFYALCAADPADEAFRERALRFAELYLPGSPAGNYDAARRMIVAPHNGAGGPRWGLGTAWESYTTPAVDNMRRWGLPLDDLEGIESWDDLADPGNGRRMGEAMQQRLGRGDVTANLSSTSLVANAWLYSHDPRLADWIHEYVTAWSQRAAANGGIVPDSVGPSGEVGELHGGRWFGGHYGWTWPHGFHSVEPPALIAGINDKLVNGADEGLGMARDTLAAVLAEARVSELPADDVGRAPEWRQLLGADHGKHYQLIPHRYGRDGWFEWLPLSPAIPTWLWWTSGEQRDLDTVEQLRDEAGYPWAPMRQFRDKEEAGHEPEWFSWLRGAYPDYPEESLRVALGQVAHRLALLRKEGGLQENDLHWWQRVNPVVTEVLSQQVHGAPAALYNGGLPLARIRYWDAETEAPGLPRDISALVRSISEDAVSVTLVNIGARADRSLLLQAGMYGEDLIESVTYDRRDLEWPGPTRTYSPLADIPTVLTDEDAGSNRVRVILPALSTIDLTLRIQRRALLPQHQTYSTEPRWRSS</sequence>
<comment type="caution">
    <text evidence="1">The sequence shown here is derived from an EMBL/GenBank/DDBJ whole genome shotgun (WGS) entry which is preliminary data.</text>
</comment>
<keyword evidence="2" id="KW-1185">Reference proteome</keyword>
<protein>
    <submittedName>
        <fullName evidence="1">Uncharacterized protein</fullName>
    </submittedName>
</protein>
<dbReference type="InterPro" id="IPR058347">
    <property type="entry name" value="DUF8034"/>
</dbReference>